<dbReference type="GO" id="GO:0019031">
    <property type="term" value="C:viral envelope"/>
    <property type="evidence" value="ECO:0007669"/>
    <property type="project" value="UniProtKB-KW"/>
</dbReference>
<keyword evidence="12" id="KW-1185">Reference proteome</keyword>
<evidence type="ECO:0000256" key="3">
    <source>
        <dbReference type="ARBA" id="ARBA00022692"/>
    </source>
</evidence>
<reference evidence="11" key="1">
    <citation type="journal article" date="2017" name="Virus Genes">
        <title>The complete genome sequence of a third distinct baculovirus isolated from the true armyworm, Mythimna unipuncta, contains two copies of the lef-7 gene.</title>
        <authorList>
            <person name="Harrison R.L."/>
            <person name="Mowery J.D."/>
            <person name="Rowley D.L."/>
            <person name="Bauchan G.R."/>
            <person name="Theilmann D.A."/>
            <person name="Rohrmann G.F."/>
            <person name="Erlandson M.A."/>
        </authorList>
    </citation>
    <scope>NUCLEOTIDE SEQUENCE [LARGE SCALE GENOMIC DNA]</scope>
    <source>
        <strain evidence="11">#7</strain>
    </source>
</reference>
<comment type="similarity">
    <text evidence="2">Belongs to the baculoviridae E56 family.</text>
</comment>
<evidence type="ECO:0000256" key="8">
    <source>
        <dbReference type="ARBA" id="ARBA00023136"/>
    </source>
</evidence>
<keyword evidence="3 10" id="KW-0812">Transmembrane</keyword>
<evidence type="ECO:0000256" key="9">
    <source>
        <dbReference type="ARBA" id="ARBA00023180"/>
    </source>
</evidence>
<dbReference type="GeneID" id="40526941"/>
<dbReference type="RefSeq" id="YP_009666661.1">
    <property type="nucleotide sequence ID" value="NC_043530.1"/>
</dbReference>
<name>A0A2K9VS34_9ABAC</name>
<dbReference type="InterPro" id="IPR006733">
    <property type="entry name" value="Baculo_ODV-E56"/>
</dbReference>
<keyword evidence="5" id="KW-0261">Viral envelope protein</keyword>
<sequence>MGSFFRPLRNVNKTYTNPLAFAADNSNVWNTAPNGFSSVLRNNDVLSIGNNRYIPGYRTGNNNFVSTMDMNSMLRNNDTTGMRQIFGNNMSNNDVVGMNRLRRADNIPDANVHSRNVRRDAVKRNHPETNTTTPEGINTVLENNPRLKSRFLSMKNLGVSVLLGAGVYLTFSAANLVNDIRDAINRTGGSYYIIGRDGGDDQTMCLLRYRTCRFDQNPGDVTLCPFDPLIQNTTELQQICNGFNYDEEQSVCRRSDTNAPVDSPQYLDISALAVDQTITCIEPYNMGDLIGDLGLDGLLGDNGLLTSSSNKSQSLSEALLPLLLIIGAIILVVFIGYFIFKRMRASQAAAAAEPMATNIPIMAVPIAMKQ</sequence>
<organism evidence="11 12">
    <name type="scientific">Mythimna unipuncta nucleopolyhedrovirus</name>
    <dbReference type="NCBI Taxonomy" id="447897"/>
    <lineage>
        <taxon>Viruses</taxon>
        <taxon>Viruses incertae sedis</taxon>
        <taxon>Naldaviricetes</taxon>
        <taxon>Lefavirales</taxon>
        <taxon>Baculoviridae</taxon>
        <taxon>Alphabaculovirus</taxon>
    </lineage>
</organism>
<evidence type="ECO:0000256" key="5">
    <source>
        <dbReference type="ARBA" id="ARBA00022879"/>
    </source>
</evidence>
<keyword evidence="7 10" id="KW-1133">Transmembrane helix</keyword>
<evidence type="ECO:0000256" key="1">
    <source>
        <dbReference type="ARBA" id="ARBA00004182"/>
    </source>
</evidence>
<feature type="transmembrane region" description="Helical" evidence="10">
    <location>
        <begin position="318"/>
        <end position="340"/>
    </location>
</feature>
<protein>
    <submittedName>
        <fullName evidence="11">PIF-5</fullName>
    </submittedName>
</protein>
<evidence type="ECO:0000313" key="11">
    <source>
        <dbReference type="EMBL" id="AUV65268.1"/>
    </source>
</evidence>
<evidence type="ECO:0000313" key="12">
    <source>
        <dbReference type="Proteomes" id="UP000297194"/>
    </source>
</evidence>
<dbReference type="GO" id="GO:0055036">
    <property type="term" value="C:virion membrane"/>
    <property type="evidence" value="ECO:0007669"/>
    <property type="project" value="UniProtKB-SubCell"/>
</dbReference>
<keyword evidence="8 10" id="KW-0472">Membrane</keyword>
<keyword evidence="6" id="KW-0426">Late protein</keyword>
<comment type="subcellular location">
    <subcellularLocation>
        <location evidence="1">Virion membrane</location>
    </subcellularLocation>
</comment>
<accession>A0A2K9VS34</accession>
<dbReference type="EMBL" id="MF375894">
    <property type="protein sequence ID" value="AUV65268.1"/>
    <property type="molecule type" value="Genomic_DNA"/>
</dbReference>
<keyword evidence="9" id="KW-0325">Glycoprotein</keyword>
<evidence type="ECO:0000256" key="10">
    <source>
        <dbReference type="SAM" id="Phobius"/>
    </source>
</evidence>
<dbReference type="KEGG" id="vg:40526941"/>
<evidence type="ECO:0000256" key="6">
    <source>
        <dbReference type="ARBA" id="ARBA00022921"/>
    </source>
</evidence>
<evidence type="ECO:0000256" key="4">
    <source>
        <dbReference type="ARBA" id="ARBA00022844"/>
    </source>
</evidence>
<keyword evidence="4" id="KW-0946">Virion</keyword>
<dbReference type="Proteomes" id="UP000297194">
    <property type="component" value="Segment"/>
</dbReference>
<evidence type="ECO:0000256" key="7">
    <source>
        <dbReference type="ARBA" id="ARBA00022989"/>
    </source>
</evidence>
<proteinExistence type="inferred from homology"/>
<evidence type="ECO:0000256" key="2">
    <source>
        <dbReference type="ARBA" id="ARBA00008534"/>
    </source>
</evidence>
<dbReference type="Pfam" id="PF04639">
    <property type="entry name" value="Baculo_E56"/>
    <property type="match status" value="1"/>
</dbReference>